<feature type="compositionally biased region" description="Basic and acidic residues" evidence="2">
    <location>
        <begin position="48"/>
        <end position="59"/>
    </location>
</feature>
<feature type="compositionally biased region" description="Low complexity" evidence="2">
    <location>
        <begin position="1362"/>
        <end position="1376"/>
    </location>
</feature>
<feature type="region of interest" description="Disordered" evidence="2">
    <location>
        <begin position="1528"/>
        <end position="1547"/>
    </location>
</feature>
<keyword evidence="1" id="KW-0175">Coiled coil</keyword>
<feature type="region of interest" description="Disordered" evidence="2">
    <location>
        <begin position="1353"/>
        <end position="1412"/>
    </location>
</feature>
<evidence type="ECO:0000313" key="3">
    <source>
        <dbReference type="EMBL" id="KAG7390626.1"/>
    </source>
</evidence>
<dbReference type="EMBL" id="JAGDFM010000029">
    <property type="protein sequence ID" value="KAG7390626.1"/>
    <property type="molecule type" value="Genomic_DNA"/>
</dbReference>
<feature type="compositionally biased region" description="Polar residues" evidence="2">
    <location>
        <begin position="1399"/>
        <end position="1412"/>
    </location>
</feature>
<feature type="region of interest" description="Disordered" evidence="2">
    <location>
        <begin position="202"/>
        <end position="260"/>
    </location>
</feature>
<feature type="compositionally biased region" description="Basic residues" evidence="2">
    <location>
        <begin position="365"/>
        <end position="377"/>
    </location>
</feature>
<accession>A0A8T1WBB6</accession>
<evidence type="ECO:0000256" key="1">
    <source>
        <dbReference type="SAM" id="Coils"/>
    </source>
</evidence>
<sequence>MEDEDFVADSDEDEQEMLEALALAEERRARQILEEAAAAKRQQVAELQEPKQEPKEQVHEQPAVGATLEHPATVKEQEEEEEDEETDGEQEEGEEEEQEEQEEETDGLLEVGMFVEVDSRTWPGINKQGGAGRITRVHNDKAKDGEAEEIFYDVRYVLGGFERHIEREYVHSSRILEQQSNRPGVPRDYYYDKFIDQPFMEKQKEAARKAATRADQNDTSAPHTRKRKRPHRSAPDEQLSEKKQQDRSQNEDGAEGIRSKVSKIDDTMFVFTETSRSSLKVSSRPRSDSARSVRAALSSQAKQRRRHRILDSSDEESADGGAADAYRSHTPDQPEHIKLTEALSNESLATEGTAQVSCGIPTDQHHRRKRKKHKTNSRHFVGGYEHDGEDDGFIQPEGNPTELPEDVVRETELKLANTKDELMDQLQEIFAQQQENMAGFHEEKKVVKQQMKHLAEIPLADLQALHKKICDLEKYVTKILVNAGEDVMNKIIGILHRKRGKPPRELESLENVYDVWQRQLNECSPWIREVKPPVENEFDRRDEDIPLEEIAQAAYSSESGESNYHMDDYDETVLPTEVARVENTCVDPAYDELDFSYDYEPERNDTRKHLGGHSERRPKVQQRGPNISNRTKLHHHKKAARSTTLDDYYSSQGSIDSFRPNFRLIGRQKKILPSDPRWEWAKIARKKQQRTGKGTRERSIGPSSFGISNGYGSVHAVHEVHATKLSSRDDSISVQAQRMYLRNKRFSALPTQHPPRESFLARSAPQNARNTSQVVYAAGIRFDEVIPEKRMRPAEPIHPTLHSSISEQQAVDWKAVFEVVDDDPSSSIDEDAIVAISRQGNEALLAFGHPICGPLVPPYLFFDEEYEFEDCDSFLAAVTRQAARLRQLLNDLRFQENSFMDSLSRGGLGAVDEEGYANIPEWNLLVSLEEAYHRAVASFAVQLLKALEGVSPSSFTNYLNVILEEIAALIRQLPDCDSLFNGCKAYFFFFEVASRDAATTPFLTAVSRTYWYCLSLIVALRPISERLVASYGMANKDIEDVFLRTLPVNRVILAVVLFLFDLYIYLPSSHRVEEKWVNVFPSDPLPALSLWMLVRGCCTSTAGVDQPDQESLSTKEKNFWALLQAVYGQRYFDELARCFIRSESCGGYLRDFEPHATNGGKTENCDEMFESQLLALEATWDLLSVLTWIYTDADTGKYEEAVCDAKWAVVKYLLQPGKRDFLPFNLSSNQSTNLQADYHRRANHYKQHVLKRVTTFSKLWRPSKDIIEFILCQLWDSDAPHRQDDIVELSPFLKQFISRCKELGNSRLRLAAFAGKEEDCGDSTTALCKIIWIQLLKLEKRVHRSRFRRSILNAIPDTPGNQPASAQSAQTQPTAKQKTDWIWGPKQRSPVSIQPVKQPGTTSQRPCTSSGAGKEQISTAVLLTFAIVGVCLECGDEPHFPVERPDKDVRYMEREVDFYCKEILRWTSGKPECEVLAAQALFTLGALLLEKNSTEFPTIFWGFNDRLESSMKNLQANPLVSSTPKQLAGSTVNATTARRQEEKRRQRLQSAAMSPLYQMRDLIRRMLDTPSSGVHVGRAYGPAVGKSLEHIFGAGLEACLNGAIQKFVTPNDLKIAMEIFQLVLPRAPDEPQKCFAFIPAPKCDFDDFDDDIFAHVDQALLSGGQSSVPVPAWTVKECGPRAIQLIISNLRVVLQQLVLNYPRTDARAFDKLYAIDLLGMMISTCEVQFFWSNVTSTSVKSRNLAPRVLGAALKYNPEKEWLSNVFLRENGADQELSAAWLLGTLDVSALNVIPIVFKLEDAPFGVVKTIAQEPTTQNQSRIRDSDYWAMLTDGIVYHLLRNNSIGFGAMDPHALKLLREVASSCKFPSSVHANETALHDVATLYDLHLDVFQSFCKSVGTTWISYTISPSSHNWHEMNQFRVKMVNTQSGIFVSFLEAYKINFRRACSEIDQRNHNWHSFAKLFLRQAGVNTTCGRSYHEMDDTIKSFDERLTGLTTMFRFMYQCMDAFLFYCGEMAIGETNLFFNAMELLFRQVNSAEYPQAIKRLEDQRQRDGVRNVNVELRKDFCPAAMRFVDSVQLFFARQKYPSLLHWFAQTSEIYQTFKKGWRLSPLRTLLVNILDPDGSLGIHSYYPDVGASINCSLDIDTKTVRREAFYLSCGFFNCRCTRSFEHSQAQPDLISCKRLQQLREFVLDDFMRETFTFVPQGDVTSLLETMVPLCQFVRAVLNHANLNANIPSTTQVDELGAENGKTDSIAHHDFQLSELHPCLEWMVECMIKLVPGEEAVNSTICCVVLTELCGIMCEAIEFNDHQPMLELIDLVELVLSYLQTVFVALSKQTTAMISTLFAASVELPPLVKLSVYRFTPAAFRDIVVDERFSQVSNRQMDSYGIRLARAATDLLAAMGRVAHQCKVSSDLRLQGLTTVS</sequence>
<feature type="compositionally biased region" description="Basic and acidic residues" evidence="2">
    <location>
        <begin position="601"/>
        <end position="618"/>
    </location>
</feature>
<feature type="compositionally biased region" description="Basic residues" evidence="2">
    <location>
        <begin position="223"/>
        <end position="232"/>
    </location>
</feature>
<feature type="region of interest" description="Disordered" evidence="2">
    <location>
        <begin position="684"/>
        <end position="704"/>
    </location>
</feature>
<feature type="compositionally biased region" description="Basic and acidic residues" evidence="2">
    <location>
        <begin position="233"/>
        <end position="260"/>
    </location>
</feature>
<feature type="region of interest" description="Disordered" evidence="2">
    <location>
        <begin position="350"/>
        <end position="392"/>
    </location>
</feature>
<dbReference type="OrthoDB" id="121157at2759"/>
<feature type="compositionally biased region" description="Basic residues" evidence="2">
    <location>
        <begin position="631"/>
        <end position="640"/>
    </location>
</feature>
<keyword evidence="4" id="KW-1185">Reference proteome</keyword>
<feature type="region of interest" description="Disordered" evidence="2">
    <location>
        <begin position="274"/>
        <end position="333"/>
    </location>
</feature>
<feature type="region of interest" description="Disordered" evidence="2">
    <location>
        <begin position="601"/>
        <end position="645"/>
    </location>
</feature>
<feature type="coiled-coil region" evidence="1">
    <location>
        <begin position="408"/>
        <end position="443"/>
    </location>
</feature>
<evidence type="ECO:0000256" key="2">
    <source>
        <dbReference type="SAM" id="MobiDB-lite"/>
    </source>
</evidence>
<name>A0A8T1WBB6_9STRA</name>
<reference evidence="3" key="1">
    <citation type="submission" date="2021-02" db="EMBL/GenBank/DDBJ databases">
        <authorList>
            <person name="Palmer J.M."/>
        </authorList>
    </citation>
    <scope>NUCLEOTIDE SEQUENCE</scope>
    <source>
        <strain evidence="3">SCRP734</strain>
    </source>
</reference>
<proteinExistence type="predicted"/>
<feature type="region of interest" description="Disordered" evidence="2">
    <location>
        <begin position="38"/>
        <end position="109"/>
    </location>
</feature>
<protein>
    <submittedName>
        <fullName evidence="3">Uncharacterized protein</fullName>
    </submittedName>
</protein>
<comment type="caution">
    <text evidence="3">The sequence shown here is derived from an EMBL/GenBank/DDBJ whole genome shotgun (WGS) entry which is preliminary data.</text>
</comment>
<dbReference type="Proteomes" id="UP000694044">
    <property type="component" value="Unassembled WGS sequence"/>
</dbReference>
<organism evidence="3 4">
    <name type="scientific">Phytophthora pseudosyringae</name>
    <dbReference type="NCBI Taxonomy" id="221518"/>
    <lineage>
        <taxon>Eukaryota</taxon>
        <taxon>Sar</taxon>
        <taxon>Stramenopiles</taxon>
        <taxon>Oomycota</taxon>
        <taxon>Peronosporomycetes</taxon>
        <taxon>Peronosporales</taxon>
        <taxon>Peronosporaceae</taxon>
        <taxon>Phytophthora</taxon>
    </lineage>
</organism>
<feature type="compositionally biased region" description="Acidic residues" evidence="2">
    <location>
        <begin position="77"/>
        <end position="107"/>
    </location>
</feature>
<evidence type="ECO:0000313" key="4">
    <source>
        <dbReference type="Proteomes" id="UP000694044"/>
    </source>
</evidence>
<gene>
    <name evidence="3" type="ORF">PHYPSEUDO_007088</name>
</gene>